<evidence type="ECO:0000313" key="6">
    <source>
        <dbReference type="EMBL" id="OKL41544.1"/>
    </source>
</evidence>
<evidence type="ECO:0008006" key="8">
    <source>
        <dbReference type="Google" id="ProtNLM"/>
    </source>
</evidence>
<evidence type="ECO:0000256" key="2">
    <source>
        <dbReference type="ARBA" id="ARBA00023002"/>
    </source>
</evidence>
<keyword evidence="2" id="KW-0560">Oxidoreductase</keyword>
<keyword evidence="5" id="KW-0472">Membrane</keyword>
<keyword evidence="7" id="KW-1185">Reference proteome</keyword>
<dbReference type="InterPro" id="IPR020904">
    <property type="entry name" value="Sc_DH/Rdtase_CS"/>
</dbReference>
<dbReference type="STRING" id="1797110.A3841_10895"/>
<sequence>MKTMKDKNKEKTVLITGASNGFGMEFAKLFAKDGYNLVLVARSTERMRKLGHYLQDQHLLEHICIITADLTRLEAAREVYQEVHNAGLQVDVLVNNAGAGVHGMFFETDLEREKAIIQLNITTPVELTKLFLPEMKQRSDGKILNLASVVSFMPSPLMAIYGASKAFMLSFSEALSNELKDTGITVTALCPGPSNTMFFRRAGAAHTRAANGSLSEPEEVALDGYEALMKGETRIVSGLKNKLQTTSSNLMPDMALAASMRHLMEEDPAEEETNPTGTAKYDEEEITQ</sequence>
<comment type="similarity">
    <text evidence="1 3">Belongs to the short-chain dehydrogenases/reductases (SDR) family.</text>
</comment>
<dbReference type="AlphaFoldDB" id="A0A1Q5PH32"/>
<feature type="region of interest" description="Disordered" evidence="4">
    <location>
        <begin position="266"/>
        <end position="288"/>
    </location>
</feature>
<evidence type="ECO:0000256" key="4">
    <source>
        <dbReference type="SAM" id="MobiDB-lite"/>
    </source>
</evidence>
<dbReference type="Proteomes" id="UP000186551">
    <property type="component" value="Unassembled WGS sequence"/>
</dbReference>
<comment type="caution">
    <text evidence="6">The sequence shown here is derived from an EMBL/GenBank/DDBJ whole genome shotgun (WGS) entry which is preliminary data.</text>
</comment>
<dbReference type="PANTHER" id="PTHR44196:SF2">
    <property type="entry name" value="SHORT-CHAIN DEHYDROGENASE-RELATED"/>
    <property type="match status" value="1"/>
</dbReference>
<feature type="transmembrane region" description="Helical" evidence="5">
    <location>
        <begin position="143"/>
        <end position="163"/>
    </location>
</feature>
<dbReference type="Gene3D" id="3.40.50.720">
    <property type="entry name" value="NAD(P)-binding Rossmann-like Domain"/>
    <property type="match status" value="1"/>
</dbReference>
<evidence type="ECO:0000256" key="5">
    <source>
        <dbReference type="SAM" id="Phobius"/>
    </source>
</evidence>
<dbReference type="SUPFAM" id="SSF51735">
    <property type="entry name" value="NAD(P)-binding Rossmann-fold domains"/>
    <property type="match status" value="1"/>
</dbReference>
<dbReference type="PANTHER" id="PTHR44196">
    <property type="entry name" value="DEHYDROGENASE/REDUCTASE SDR FAMILY MEMBER 7B"/>
    <property type="match status" value="1"/>
</dbReference>
<dbReference type="PIRSF" id="PIRSF000126">
    <property type="entry name" value="11-beta-HSD1"/>
    <property type="match status" value="1"/>
</dbReference>
<organism evidence="6 7">
    <name type="scientific">Pontibacter flavimaris</name>
    <dbReference type="NCBI Taxonomy" id="1797110"/>
    <lineage>
        <taxon>Bacteria</taxon>
        <taxon>Pseudomonadati</taxon>
        <taxon>Bacteroidota</taxon>
        <taxon>Cytophagia</taxon>
        <taxon>Cytophagales</taxon>
        <taxon>Hymenobacteraceae</taxon>
        <taxon>Pontibacter</taxon>
    </lineage>
</organism>
<dbReference type="RefSeq" id="WP_073850954.1">
    <property type="nucleotide sequence ID" value="NZ_LVWA01000003.1"/>
</dbReference>
<evidence type="ECO:0000313" key="7">
    <source>
        <dbReference type="Proteomes" id="UP000186551"/>
    </source>
</evidence>
<dbReference type="PROSITE" id="PS00061">
    <property type="entry name" value="ADH_SHORT"/>
    <property type="match status" value="1"/>
</dbReference>
<dbReference type="GO" id="GO:0016491">
    <property type="term" value="F:oxidoreductase activity"/>
    <property type="evidence" value="ECO:0007669"/>
    <property type="project" value="UniProtKB-KW"/>
</dbReference>
<dbReference type="CDD" id="cd05233">
    <property type="entry name" value="SDR_c"/>
    <property type="match status" value="1"/>
</dbReference>
<proteinExistence type="inferred from homology"/>
<dbReference type="InterPro" id="IPR036291">
    <property type="entry name" value="NAD(P)-bd_dom_sf"/>
</dbReference>
<keyword evidence="5" id="KW-1133">Transmembrane helix</keyword>
<accession>A0A1Q5PH32</accession>
<evidence type="ECO:0000256" key="3">
    <source>
        <dbReference type="RuleBase" id="RU000363"/>
    </source>
</evidence>
<dbReference type="EMBL" id="LVWA01000003">
    <property type="protein sequence ID" value="OKL41544.1"/>
    <property type="molecule type" value="Genomic_DNA"/>
</dbReference>
<dbReference type="PRINTS" id="PR00080">
    <property type="entry name" value="SDRFAMILY"/>
</dbReference>
<protein>
    <recommendedName>
        <fullName evidence="8">SDR family oxidoreductase</fullName>
    </recommendedName>
</protein>
<reference evidence="6 7" key="1">
    <citation type="submission" date="2016-03" db="EMBL/GenBank/DDBJ databases">
        <title>Genome sequence of Pontibacter sp. nov., of the family cytophagaceae, isolated from marine sediment of the Yellow Sea, China.</title>
        <authorList>
            <person name="Zhang G."/>
            <person name="Zhang R."/>
        </authorList>
    </citation>
    <scope>NUCLEOTIDE SEQUENCE [LARGE SCALE GENOMIC DNA]</scope>
    <source>
        <strain evidence="6 7">S10-8</strain>
    </source>
</reference>
<dbReference type="OrthoDB" id="9808814at2"/>
<dbReference type="Pfam" id="PF00106">
    <property type="entry name" value="adh_short"/>
    <property type="match status" value="1"/>
</dbReference>
<gene>
    <name evidence="6" type="ORF">A3841_10895</name>
</gene>
<keyword evidence="5" id="KW-0812">Transmembrane</keyword>
<dbReference type="GO" id="GO:0016020">
    <property type="term" value="C:membrane"/>
    <property type="evidence" value="ECO:0007669"/>
    <property type="project" value="TreeGrafter"/>
</dbReference>
<dbReference type="InterPro" id="IPR002347">
    <property type="entry name" value="SDR_fam"/>
</dbReference>
<evidence type="ECO:0000256" key="1">
    <source>
        <dbReference type="ARBA" id="ARBA00006484"/>
    </source>
</evidence>
<dbReference type="PRINTS" id="PR00081">
    <property type="entry name" value="GDHRDH"/>
</dbReference>
<name>A0A1Q5PH32_9BACT</name>